<dbReference type="Gene3D" id="2.60.120.10">
    <property type="entry name" value="Jelly Rolls"/>
    <property type="match status" value="1"/>
</dbReference>
<dbReference type="GO" id="GO:0003700">
    <property type="term" value="F:DNA-binding transcription factor activity"/>
    <property type="evidence" value="ECO:0007669"/>
    <property type="project" value="TreeGrafter"/>
</dbReference>
<dbReference type="GO" id="GO:0005829">
    <property type="term" value="C:cytosol"/>
    <property type="evidence" value="ECO:0007669"/>
    <property type="project" value="TreeGrafter"/>
</dbReference>
<dbReference type="InterPro" id="IPR000595">
    <property type="entry name" value="cNMP-bd_dom"/>
</dbReference>
<dbReference type="Pfam" id="PF00027">
    <property type="entry name" value="cNMP_binding"/>
    <property type="match status" value="1"/>
</dbReference>
<dbReference type="InterPro" id="IPR018490">
    <property type="entry name" value="cNMP-bd_dom_sf"/>
</dbReference>
<reference evidence="6 7" key="1">
    <citation type="submission" date="2017-10" db="EMBL/GenBank/DDBJ databases">
        <title>Two draft genome sequences of Pusillimonas sp. strains isolated from a nitrate- and radionuclide-contaminated groundwater in Russia.</title>
        <authorList>
            <person name="Grouzdev D.S."/>
            <person name="Tourova T.P."/>
            <person name="Goeva M.A."/>
            <person name="Babich T.L."/>
            <person name="Sokolova D.S."/>
            <person name="Abdullin R."/>
            <person name="Poltaraus A.B."/>
            <person name="Toshchakov S.V."/>
            <person name="Nazina T.N."/>
        </authorList>
    </citation>
    <scope>NUCLEOTIDE SEQUENCE [LARGE SCALE GENOMIC DNA]</scope>
    <source>
        <strain evidence="6 7">JR1/69-3-13</strain>
    </source>
</reference>
<dbReference type="InterPro" id="IPR036390">
    <property type="entry name" value="WH_DNA-bd_sf"/>
</dbReference>
<dbReference type="SUPFAM" id="SSF51206">
    <property type="entry name" value="cAMP-binding domain-like"/>
    <property type="match status" value="1"/>
</dbReference>
<dbReference type="AlphaFoldDB" id="A0A2N4U3P2"/>
<proteinExistence type="predicted"/>
<keyword evidence="1" id="KW-0805">Transcription regulation</keyword>
<keyword evidence="2" id="KW-0238">DNA-binding</keyword>
<evidence type="ECO:0000259" key="4">
    <source>
        <dbReference type="PROSITE" id="PS50042"/>
    </source>
</evidence>
<dbReference type="OrthoDB" id="9777588at2"/>
<evidence type="ECO:0000256" key="3">
    <source>
        <dbReference type="ARBA" id="ARBA00023163"/>
    </source>
</evidence>
<protein>
    <submittedName>
        <fullName evidence="6">Crp/Fnr family transcriptional regulator</fullName>
    </submittedName>
</protein>
<keyword evidence="3" id="KW-0804">Transcription</keyword>
<dbReference type="EMBL" id="PDNW01000009">
    <property type="protein sequence ID" value="PLC49638.1"/>
    <property type="molecule type" value="Genomic_DNA"/>
</dbReference>
<name>A0A2N4U3P2_9BURK</name>
<dbReference type="SMART" id="SM00419">
    <property type="entry name" value="HTH_CRP"/>
    <property type="match status" value="1"/>
</dbReference>
<dbReference type="InterPro" id="IPR050397">
    <property type="entry name" value="Env_Response_Regulators"/>
</dbReference>
<feature type="domain" description="Cyclic nucleotide-binding" evidence="4">
    <location>
        <begin position="17"/>
        <end position="137"/>
    </location>
</feature>
<evidence type="ECO:0000313" key="6">
    <source>
        <dbReference type="EMBL" id="PLC49638.1"/>
    </source>
</evidence>
<organism evidence="6 7">
    <name type="scientific">Pollutimonas subterranea</name>
    <dbReference type="NCBI Taxonomy" id="2045210"/>
    <lineage>
        <taxon>Bacteria</taxon>
        <taxon>Pseudomonadati</taxon>
        <taxon>Pseudomonadota</taxon>
        <taxon>Betaproteobacteria</taxon>
        <taxon>Burkholderiales</taxon>
        <taxon>Alcaligenaceae</taxon>
        <taxon>Pollutimonas</taxon>
    </lineage>
</organism>
<dbReference type="PROSITE" id="PS51063">
    <property type="entry name" value="HTH_CRP_2"/>
    <property type="match status" value="1"/>
</dbReference>
<evidence type="ECO:0000256" key="2">
    <source>
        <dbReference type="ARBA" id="ARBA00023125"/>
    </source>
</evidence>
<comment type="caution">
    <text evidence="6">The sequence shown here is derived from an EMBL/GenBank/DDBJ whole genome shotgun (WGS) entry which is preliminary data.</text>
</comment>
<dbReference type="GO" id="GO:0003677">
    <property type="term" value="F:DNA binding"/>
    <property type="evidence" value="ECO:0007669"/>
    <property type="project" value="UniProtKB-KW"/>
</dbReference>
<dbReference type="SUPFAM" id="SSF46785">
    <property type="entry name" value="Winged helix' DNA-binding domain"/>
    <property type="match status" value="1"/>
</dbReference>
<gene>
    <name evidence="6" type="ORF">CR159_11980</name>
</gene>
<dbReference type="Pfam" id="PF13545">
    <property type="entry name" value="HTH_Crp_2"/>
    <property type="match status" value="1"/>
</dbReference>
<dbReference type="InterPro" id="IPR036388">
    <property type="entry name" value="WH-like_DNA-bd_sf"/>
</dbReference>
<keyword evidence="7" id="KW-1185">Reference proteome</keyword>
<sequence>MSTNKIRIQDFLSRVPLFNELGAEELDNIALGTTEVQAARGEIVFHRGDPCVGFHTVVYGQIKLMFVSPMGGEKVVRLIGPGDSFGEALMFMDKTYIVTAQALADTLLLHVDKGVLYGELDRRPGLARKMLAGLSQRLHALISDVEAYSLRSGTERVIGYLLKGEPCEDGQQLRLETSKTVIASRLNLTPEHFSRILHDLNANGLIKVKGREITILDSDKLSAYQS</sequence>
<evidence type="ECO:0000256" key="1">
    <source>
        <dbReference type="ARBA" id="ARBA00023015"/>
    </source>
</evidence>
<dbReference type="PANTHER" id="PTHR24567">
    <property type="entry name" value="CRP FAMILY TRANSCRIPTIONAL REGULATORY PROTEIN"/>
    <property type="match status" value="1"/>
</dbReference>
<accession>A0A2N4U3P2</accession>
<dbReference type="Proteomes" id="UP000234190">
    <property type="component" value="Unassembled WGS sequence"/>
</dbReference>
<dbReference type="SMART" id="SM00100">
    <property type="entry name" value="cNMP"/>
    <property type="match status" value="1"/>
</dbReference>
<dbReference type="CDD" id="cd00038">
    <property type="entry name" value="CAP_ED"/>
    <property type="match status" value="1"/>
</dbReference>
<evidence type="ECO:0000259" key="5">
    <source>
        <dbReference type="PROSITE" id="PS51063"/>
    </source>
</evidence>
<dbReference type="InterPro" id="IPR012318">
    <property type="entry name" value="HTH_CRP"/>
</dbReference>
<dbReference type="PROSITE" id="PS50042">
    <property type="entry name" value="CNMP_BINDING_3"/>
    <property type="match status" value="1"/>
</dbReference>
<dbReference type="PANTHER" id="PTHR24567:SF74">
    <property type="entry name" value="HTH-TYPE TRANSCRIPTIONAL REGULATOR ARCR"/>
    <property type="match status" value="1"/>
</dbReference>
<dbReference type="RefSeq" id="WP_102074189.1">
    <property type="nucleotide sequence ID" value="NZ_PDNW01000009.1"/>
</dbReference>
<dbReference type="Gene3D" id="1.10.10.10">
    <property type="entry name" value="Winged helix-like DNA-binding domain superfamily/Winged helix DNA-binding domain"/>
    <property type="match status" value="1"/>
</dbReference>
<feature type="domain" description="HTH crp-type" evidence="5">
    <location>
        <begin position="151"/>
        <end position="219"/>
    </location>
</feature>
<evidence type="ECO:0000313" key="7">
    <source>
        <dbReference type="Proteomes" id="UP000234190"/>
    </source>
</evidence>
<dbReference type="InterPro" id="IPR014710">
    <property type="entry name" value="RmlC-like_jellyroll"/>
</dbReference>